<sequence>MIVSAVTMASSDCWCLISNHKQKSHLFFALLETSTGLAISSRQSPSKWRPACDVAHLPACTQLGGTCLPEYLAEPVETRALPAYLDLLRRAPPGS</sequence>
<dbReference type="Proteomes" id="UP000762676">
    <property type="component" value="Unassembled WGS sequence"/>
</dbReference>
<protein>
    <submittedName>
        <fullName evidence="1">Uncharacterized protein</fullName>
    </submittedName>
</protein>
<evidence type="ECO:0000313" key="1">
    <source>
        <dbReference type="EMBL" id="GFR86725.1"/>
    </source>
</evidence>
<comment type="caution">
    <text evidence="1">The sequence shown here is derived from an EMBL/GenBank/DDBJ whole genome shotgun (WGS) entry which is preliminary data.</text>
</comment>
<dbReference type="AlphaFoldDB" id="A0AAV4GNN1"/>
<keyword evidence="2" id="KW-1185">Reference proteome</keyword>
<reference evidence="1 2" key="1">
    <citation type="journal article" date="2021" name="Elife">
        <title>Chloroplast acquisition without the gene transfer in kleptoplastic sea slugs, Plakobranchus ocellatus.</title>
        <authorList>
            <person name="Maeda T."/>
            <person name="Takahashi S."/>
            <person name="Yoshida T."/>
            <person name="Shimamura S."/>
            <person name="Takaki Y."/>
            <person name="Nagai Y."/>
            <person name="Toyoda A."/>
            <person name="Suzuki Y."/>
            <person name="Arimoto A."/>
            <person name="Ishii H."/>
            <person name="Satoh N."/>
            <person name="Nishiyama T."/>
            <person name="Hasebe M."/>
            <person name="Maruyama T."/>
            <person name="Minagawa J."/>
            <person name="Obokata J."/>
            <person name="Shigenobu S."/>
        </authorList>
    </citation>
    <scope>NUCLEOTIDE SEQUENCE [LARGE SCALE GENOMIC DNA]</scope>
</reference>
<gene>
    <name evidence="1" type="ORF">ElyMa_000727900</name>
</gene>
<accession>A0AAV4GNN1</accession>
<name>A0AAV4GNN1_9GAST</name>
<dbReference type="EMBL" id="BMAT01001486">
    <property type="protein sequence ID" value="GFR86725.1"/>
    <property type="molecule type" value="Genomic_DNA"/>
</dbReference>
<evidence type="ECO:0000313" key="2">
    <source>
        <dbReference type="Proteomes" id="UP000762676"/>
    </source>
</evidence>
<proteinExistence type="predicted"/>
<organism evidence="1 2">
    <name type="scientific">Elysia marginata</name>
    <dbReference type="NCBI Taxonomy" id="1093978"/>
    <lineage>
        <taxon>Eukaryota</taxon>
        <taxon>Metazoa</taxon>
        <taxon>Spiralia</taxon>
        <taxon>Lophotrochozoa</taxon>
        <taxon>Mollusca</taxon>
        <taxon>Gastropoda</taxon>
        <taxon>Heterobranchia</taxon>
        <taxon>Euthyneura</taxon>
        <taxon>Panpulmonata</taxon>
        <taxon>Sacoglossa</taxon>
        <taxon>Placobranchoidea</taxon>
        <taxon>Plakobranchidae</taxon>
        <taxon>Elysia</taxon>
    </lineage>
</organism>